<dbReference type="OrthoDB" id="5979581at2759"/>
<gene>
    <name evidence="7" type="ORF">PHACADRAFT_213181</name>
</gene>
<dbReference type="EMBL" id="JH930477">
    <property type="protein sequence ID" value="EKM51339.1"/>
    <property type="molecule type" value="Genomic_DNA"/>
</dbReference>
<dbReference type="GO" id="GO:0004674">
    <property type="term" value="F:protein serine/threonine kinase activity"/>
    <property type="evidence" value="ECO:0007669"/>
    <property type="project" value="UniProtKB-KW"/>
</dbReference>
<dbReference type="InterPro" id="IPR011009">
    <property type="entry name" value="Kinase-like_dom_sf"/>
</dbReference>
<keyword evidence="4" id="KW-0418">Kinase</keyword>
<organism evidence="7 8">
    <name type="scientific">Phanerochaete carnosa (strain HHB-10118-sp)</name>
    <name type="common">White-rot fungus</name>
    <name type="synonym">Peniophora carnosa</name>
    <dbReference type="NCBI Taxonomy" id="650164"/>
    <lineage>
        <taxon>Eukaryota</taxon>
        <taxon>Fungi</taxon>
        <taxon>Dikarya</taxon>
        <taxon>Basidiomycota</taxon>
        <taxon>Agaricomycotina</taxon>
        <taxon>Agaricomycetes</taxon>
        <taxon>Polyporales</taxon>
        <taxon>Phanerochaetaceae</taxon>
        <taxon>Phanerochaete</taxon>
    </lineage>
</organism>
<dbReference type="GO" id="GO:0005524">
    <property type="term" value="F:ATP binding"/>
    <property type="evidence" value="ECO:0007669"/>
    <property type="project" value="UniProtKB-KW"/>
</dbReference>
<proteinExistence type="predicted"/>
<dbReference type="SUPFAM" id="SSF56112">
    <property type="entry name" value="Protein kinase-like (PK-like)"/>
    <property type="match status" value="1"/>
</dbReference>
<dbReference type="InterPro" id="IPR051175">
    <property type="entry name" value="CLK_kinases"/>
</dbReference>
<keyword evidence="1" id="KW-0723">Serine/threonine-protein kinase</keyword>
<sequence length="259" mass="28742">MKGAVHTDVHPHNILIQPKESAETAIVEAFLKGLDPAADNVGPVPFPKVETKERLFVALTDLESAHLITNSDKHHFMIQPHHLRALEVILGAQWGPAADIWSLGCLIYEWATGGLLFKYDAAKGDPQEILGQMVRILGDLPPDLVAKGRLAKSWFSTDGALKSSPKDIGLSLEAMTVFNLLETTDYEPPLPDDFDDHELASFIHFICQMICLDPQERWSGMDLVGHPWLHSALGWIIEVMERKEAERSAERVINAPSSD</sequence>
<name>K5VXM6_PHACS</name>
<dbReference type="Proteomes" id="UP000008370">
    <property type="component" value="Unassembled WGS sequence"/>
</dbReference>
<protein>
    <recommendedName>
        <fullName evidence="6">Protein kinase domain-containing protein</fullName>
    </recommendedName>
</protein>
<reference evidence="7 8" key="1">
    <citation type="journal article" date="2012" name="BMC Genomics">
        <title>Comparative genomics of the white-rot fungi, Phanerochaete carnosa and P. chrysosporium, to elucidate the genetic basis of the distinct wood types they colonize.</title>
        <authorList>
            <person name="Suzuki H."/>
            <person name="MacDonald J."/>
            <person name="Syed K."/>
            <person name="Salamov A."/>
            <person name="Hori C."/>
            <person name="Aerts A."/>
            <person name="Henrissat B."/>
            <person name="Wiebenga A."/>
            <person name="vanKuyk P.A."/>
            <person name="Barry K."/>
            <person name="Lindquist E."/>
            <person name="LaButti K."/>
            <person name="Lapidus A."/>
            <person name="Lucas S."/>
            <person name="Coutinho P."/>
            <person name="Gong Y."/>
            <person name="Samejima M."/>
            <person name="Mahadevan R."/>
            <person name="Abou-Zaid M."/>
            <person name="de Vries R.P."/>
            <person name="Igarashi K."/>
            <person name="Yadav J.S."/>
            <person name="Grigoriev I.V."/>
            <person name="Master E.R."/>
        </authorList>
    </citation>
    <scope>NUCLEOTIDE SEQUENCE [LARGE SCALE GENOMIC DNA]</scope>
    <source>
        <strain evidence="7 8">HHB-10118-sp</strain>
    </source>
</reference>
<evidence type="ECO:0000256" key="1">
    <source>
        <dbReference type="ARBA" id="ARBA00022527"/>
    </source>
</evidence>
<dbReference type="HOGENOM" id="CLU_000288_81_10_1"/>
<evidence type="ECO:0000313" key="7">
    <source>
        <dbReference type="EMBL" id="EKM51339.1"/>
    </source>
</evidence>
<evidence type="ECO:0000256" key="3">
    <source>
        <dbReference type="ARBA" id="ARBA00022741"/>
    </source>
</evidence>
<keyword evidence="2" id="KW-0808">Transferase</keyword>
<dbReference type="PROSITE" id="PS50011">
    <property type="entry name" value="PROTEIN_KINASE_DOM"/>
    <property type="match status" value="1"/>
</dbReference>
<dbReference type="Pfam" id="PF00069">
    <property type="entry name" value="Pkinase"/>
    <property type="match status" value="1"/>
</dbReference>
<evidence type="ECO:0000313" key="8">
    <source>
        <dbReference type="Proteomes" id="UP000008370"/>
    </source>
</evidence>
<dbReference type="GO" id="GO:0005634">
    <property type="term" value="C:nucleus"/>
    <property type="evidence" value="ECO:0007669"/>
    <property type="project" value="TreeGrafter"/>
</dbReference>
<dbReference type="GeneID" id="18913345"/>
<dbReference type="AlphaFoldDB" id="K5VXM6"/>
<dbReference type="InParanoid" id="K5VXM6"/>
<keyword evidence="5" id="KW-0067">ATP-binding</keyword>
<feature type="domain" description="Protein kinase" evidence="6">
    <location>
        <begin position="1"/>
        <end position="229"/>
    </location>
</feature>
<evidence type="ECO:0000259" key="6">
    <source>
        <dbReference type="PROSITE" id="PS50011"/>
    </source>
</evidence>
<keyword evidence="3" id="KW-0547">Nucleotide-binding</keyword>
<dbReference type="RefSeq" id="XP_007400483.1">
    <property type="nucleotide sequence ID" value="XM_007400421.1"/>
</dbReference>
<evidence type="ECO:0000256" key="5">
    <source>
        <dbReference type="ARBA" id="ARBA00022840"/>
    </source>
</evidence>
<evidence type="ECO:0000256" key="4">
    <source>
        <dbReference type="ARBA" id="ARBA00022777"/>
    </source>
</evidence>
<dbReference type="STRING" id="650164.K5VXM6"/>
<dbReference type="KEGG" id="pco:PHACADRAFT_213181"/>
<evidence type="ECO:0000256" key="2">
    <source>
        <dbReference type="ARBA" id="ARBA00022679"/>
    </source>
</evidence>
<keyword evidence="8" id="KW-1185">Reference proteome</keyword>
<dbReference type="SMART" id="SM00220">
    <property type="entry name" value="S_TKc"/>
    <property type="match status" value="1"/>
</dbReference>
<dbReference type="Gene3D" id="1.10.510.10">
    <property type="entry name" value="Transferase(Phosphotransferase) domain 1"/>
    <property type="match status" value="1"/>
</dbReference>
<dbReference type="PANTHER" id="PTHR45646:SF11">
    <property type="entry name" value="SERINE_THREONINE-PROTEIN KINASE DOA"/>
    <property type="match status" value="1"/>
</dbReference>
<dbReference type="InterPro" id="IPR000719">
    <property type="entry name" value="Prot_kinase_dom"/>
</dbReference>
<accession>K5VXM6</accession>
<dbReference type="PANTHER" id="PTHR45646">
    <property type="entry name" value="SERINE/THREONINE-PROTEIN KINASE DOA-RELATED"/>
    <property type="match status" value="1"/>
</dbReference>